<feature type="domain" description="C2" evidence="8">
    <location>
        <begin position="409"/>
        <end position="536"/>
    </location>
</feature>
<evidence type="ECO:0000256" key="4">
    <source>
        <dbReference type="ARBA" id="ARBA00023157"/>
    </source>
</evidence>
<dbReference type="GO" id="GO:0016042">
    <property type="term" value="P:lipid catabolic process"/>
    <property type="evidence" value="ECO:0007669"/>
    <property type="project" value="UniProtKB-KW"/>
</dbReference>
<dbReference type="GO" id="GO:0046488">
    <property type="term" value="P:phosphatidylinositol metabolic process"/>
    <property type="evidence" value="ECO:0007669"/>
    <property type="project" value="TreeGrafter"/>
</dbReference>
<dbReference type="SUPFAM" id="SSF51695">
    <property type="entry name" value="PLC-like phosphodiesterases"/>
    <property type="match status" value="1"/>
</dbReference>
<dbReference type="GO" id="GO:0051209">
    <property type="term" value="P:release of sequestered calcium ion into cytosol"/>
    <property type="evidence" value="ECO:0007669"/>
    <property type="project" value="TreeGrafter"/>
</dbReference>
<dbReference type="SUPFAM" id="SSF49562">
    <property type="entry name" value="C2 domain (Calcium/lipid-binding domain, CaLB)"/>
    <property type="match status" value="1"/>
</dbReference>
<keyword evidence="7" id="KW-0443">Lipid metabolism</keyword>
<evidence type="ECO:0000256" key="5">
    <source>
        <dbReference type="ARBA" id="ARBA00023224"/>
    </source>
</evidence>
<accession>A0A1Y3BCC0</accession>
<evidence type="ECO:0000313" key="11">
    <source>
        <dbReference type="Proteomes" id="UP000194236"/>
    </source>
</evidence>
<comment type="caution">
    <text evidence="10">The sequence shown here is derived from an EMBL/GenBank/DDBJ whole genome shotgun (WGS) entry which is preliminary data.</text>
</comment>
<evidence type="ECO:0000256" key="2">
    <source>
        <dbReference type="ARBA" id="ARBA00022723"/>
    </source>
</evidence>
<dbReference type="PANTHER" id="PTHR10336">
    <property type="entry name" value="PHOSPHOINOSITIDE-SPECIFIC PHOSPHOLIPASE C FAMILY PROTEIN"/>
    <property type="match status" value="1"/>
</dbReference>
<keyword evidence="6" id="KW-0456">Lyase</keyword>
<reference evidence="10 11" key="1">
    <citation type="submission" date="2017-03" db="EMBL/GenBank/DDBJ databases">
        <title>Genome Survey of Euroglyphus maynei.</title>
        <authorList>
            <person name="Arlian L.G."/>
            <person name="Morgan M.S."/>
            <person name="Rider S.D."/>
        </authorList>
    </citation>
    <scope>NUCLEOTIDE SEQUENCE [LARGE SCALE GENOMIC DNA]</scope>
    <source>
        <strain evidence="10">Arlian Lab</strain>
        <tissue evidence="10">Whole body</tissue>
    </source>
</reference>
<dbReference type="EMBL" id="MUJZ01035449">
    <property type="protein sequence ID" value="OTF76855.1"/>
    <property type="molecule type" value="Genomic_DNA"/>
</dbReference>
<dbReference type="Pfam" id="PF00388">
    <property type="entry name" value="PI-PLC-X"/>
    <property type="match status" value="1"/>
</dbReference>
<dbReference type="GO" id="GO:0048015">
    <property type="term" value="P:phosphatidylinositol-mediated signaling"/>
    <property type="evidence" value="ECO:0007669"/>
    <property type="project" value="TreeGrafter"/>
</dbReference>
<dbReference type="OrthoDB" id="269822at2759"/>
<dbReference type="Gene3D" id="3.20.20.190">
    <property type="entry name" value="Phosphatidylinositol (PI) phosphodiesterase"/>
    <property type="match status" value="1"/>
</dbReference>
<keyword evidence="2" id="KW-0479">Metal-binding</keyword>
<dbReference type="EC" id="3.1.4.11" evidence="7"/>
<comment type="catalytic activity">
    <reaction evidence="1">
        <text>an N-(acyl)-sphingosylphosphoethanolamine = an N-(acyl)-sphingosyl-1,3-cyclic phosphate + ethanolamine</text>
        <dbReference type="Rhea" id="RHEA:60648"/>
        <dbReference type="ChEBI" id="CHEBI:57603"/>
        <dbReference type="ChEBI" id="CHEBI:143891"/>
        <dbReference type="ChEBI" id="CHEBI:143892"/>
    </reaction>
</comment>
<keyword evidence="7" id="KW-0442">Lipid degradation</keyword>
<dbReference type="InterPro" id="IPR000909">
    <property type="entry name" value="PLipase_C_PInositol-sp_X_dom"/>
</dbReference>
<evidence type="ECO:0000259" key="8">
    <source>
        <dbReference type="PROSITE" id="PS50004"/>
    </source>
</evidence>
<dbReference type="PROSITE" id="PS50007">
    <property type="entry name" value="PIPLC_X_DOMAIN"/>
    <property type="match status" value="1"/>
</dbReference>
<name>A0A1Y3BCC0_EURMA</name>
<keyword evidence="11" id="KW-1185">Reference proteome</keyword>
<keyword evidence="5" id="KW-0807">Transducer</keyword>
<dbReference type="InterPro" id="IPR035892">
    <property type="entry name" value="C2_domain_sf"/>
</dbReference>
<evidence type="ECO:0000256" key="7">
    <source>
        <dbReference type="RuleBase" id="RU361133"/>
    </source>
</evidence>
<dbReference type="GO" id="GO:0004435">
    <property type="term" value="F:phosphatidylinositol-4,5-bisphosphate phospholipase C activity"/>
    <property type="evidence" value="ECO:0007669"/>
    <property type="project" value="UniProtKB-EC"/>
</dbReference>
<dbReference type="PANTHER" id="PTHR10336:SF80">
    <property type="entry name" value="C2 DOMAIN-CONTAINING PROTEIN"/>
    <property type="match status" value="1"/>
</dbReference>
<dbReference type="CDD" id="cd08558">
    <property type="entry name" value="PI-PLCc_eukaryota"/>
    <property type="match status" value="1"/>
</dbReference>
<dbReference type="InterPro" id="IPR000008">
    <property type="entry name" value="C2_dom"/>
</dbReference>
<dbReference type="PROSITE" id="PS50004">
    <property type="entry name" value="C2"/>
    <property type="match status" value="1"/>
</dbReference>
<protein>
    <recommendedName>
        <fullName evidence="7">Phosphoinositide phospholipase C</fullName>
        <ecNumber evidence="7">3.1.4.11</ecNumber>
    </recommendedName>
</protein>
<dbReference type="CDD" id="cd00275">
    <property type="entry name" value="C2_PLC_like"/>
    <property type="match status" value="1"/>
</dbReference>
<dbReference type="Pfam" id="PF00168">
    <property type="entry name" value="C2"/>
    <property type="match status" value="1"/>
</dbReference>
<dbReference type="Gene3D" id="2.60.40.150">
    <property type="entry name" value="C2 domain"/>
    <property type="match status" value="1"/>
</dbReference>
<gene>
    <name evidence="10" type="ORF">BLA29_001399</name>
</gene>
<comment type="catalytic activity">
    <reaction evidence="7">
        <text>a 1,2-diacyl-sn-glycero-3-phospho-(1D-myo-inositol-4,5-bisphosphate) + H2O = 1D-myo-inositol 1,4,5-trisphosphate + a 1,2-diacyl-sn-glycerol + H(+)</text>
        <dbReference type="Rhea" id="RHEA:33179"/>
        <dbReference type="ChEBI" id="CHEBI:15377"/>
        <dbReference type="ChEBI" id="CHEBI:15378"/>
        <dbReference type="ChEBI" id="CHEBI:17815"/>
        <dbReference type="ChEBI" id="CHEBI:58456"/>
        <dbReference type="ChEBI" id="CHEBI:203600"/>
        <dbReference type="EC" id="3.1.4.11"/>
    </reaction>
</comment>
<dbReference type="SMART" id="SM00148">
    <property type="entry name" value="PLCXc"/>
    <property type="match status" value="1"/>
</dbReference>
<dbReference type="SMART" id="SM00239">
    <property type="entry name" value="C2"/>
    <property type="match status" value="1"/>
</dbReference>
<dbReference type="Pfam" id="PF00387">
    <property type="entry name" value="PI-PLC-Y"/>
    <property type="match status" value="1"/>
</dbReference>
<evidence type="ECO:0000256" key="1">
    <source>
        <dbReference type="ARBA" id="ARBA00000110"/>
    </source>
</evidence>
<dbReference type="AlphaFoldDB" id="A0A1Y3BCC0"/>
<evidence type="ECO:0000259" key="9">
    <source>
        <dbReference type="PROSITE" id="PS50008"/>
    </source>
</evidence>
<dbReference type="PROSITE" id="PS50008">
    <property type="entry name" value="PIPLC_Y_DOMAIN"/>
    <property type="match status" value="1"/>
</dbReference>
<sequence>MTREGLSNFLIVEQQESPSESELDELMQEFGETIEGKKFITRRTFYYLMESPKWSELFDYDQRQVCQDMTRPMTDYYIASSHNSYLSGNQLSSDSSYEMYRKILLTGCRCVEIDLWDDIGEGGPGTVRPVIYHGYTLTKKIELQGVLETINSVAFEVSDYPLIISIENRCKQLENHRRIADLMHAVFKDRLYLEPIPADCHQFPSPGQMRGKIFIKCSKNQSINKHFLSETDFDTRLPLGIMDIYFMSNDSRRNHLEQIQHQKYSKRERHEPIVIIKNDVEEDDESYLDRHLPIIRIRPPTRRIISNYDDFNVHYHEYDECDIKFHHMISRDERKSLELDVDEYREFTKNHMVRVYPSGWRQNSSNYWPLDHWNCGAQMVALNYQRSTLPMFVNNALFALNGQCGYVLKPNHLRHDYVDEESIERPLIRLSVKILCGKFWNTFDNRFSCQKVHLKIIIRIYCGHRKFRQATETNHNGFNPVWNETFEFPIDQPELTFVHFTLTNRDNFFAHYLISFKAMRKGYRFVPLYDKHYRLIRFTKLFLHIDY</sequence>
<keyword evidence="4" id="KW-1015">Disulfide bond</keyword>
<dbReference type="InterPro" id="IPR001192">
    <property type="entry name" value="PI-PLC_fam"/>
</dbReference>
<evidence type="ECO:0000256" key="6">
    <source>
        <dbReference type="ARBA" id="ARBA00023239"/>
    </source>
</evidence>
<keyword evidence="3" id="KW-0460">Magnesium</keyword>
<dbReference type="InterPro" id="IPR001711">
    <property type="entry name" value="PLipase_C_Pinositol-sp_Y"/>
</dbReference>
<evidence type="ECO:0000313" key="10">
    <source>
        <dbReference type="EMBL" id="OTF76855.1"/>
    </source>
</evidence>
<dbReference type="Proteomes" id="UP000194236">
    <property type="component" value="Unassembled WGS sequence"/>
</dbReference>
<feature type="domain" description="PI-PLC Y-box" evidence="9">
    <location>
        <begin position="308"/>
        <end position="414"/>
    </location>
</feature>
<evidence type="ECO:0000256" key="3">
    <source>
        <dbReference type="ARBA" id="ARBA00022842"/>
    </source>
</evidence>
<dbReference type="InterPro" id="IPR017946">
    <property type="entry name" value="PLC-like_Pdiesterase_TIM-brl"/>
</dbReference>
<keyword evidence="7" id="KW-0378">Hydrolase</keyword>
<dbReference type="SMART" id="SM00149">
    <property type="entry name" value="PLCYc"/>
    <property type="match status" value="1"/>
</dbReference>
<dbReference type="PRINTS" id="PR00390">
    <property type="entry name" value="PHPHLIPASEC"/>
</dbReference>
<dbReference type="GO" id="GO:0016829">
    <property type="term" value="F:lyase activity"/>
    <property type="evidence" value="ECO:0007669"/>
    <property type="project" value="UniProtKB-KW"/>
</dbReference>
<organism evidence="10 11">
    <name type="scientific">Euroglyphus maynei</name>
    <name type="common">Mayne's house dust mite</name>
    <dbReference type="NCBI Taxonomy" id="6958"/>
    <lineage>
        <taxon>Eukaryota</taxon>
        <taxon>Metazoa</taxon>
        <taxon>Ecdysozoa</taxon>
        <taxon>Arthropoda</taxon>
        <taxon>Chelicerata</taxon>
        <taxon>Arachnida</taxon>
        <taxon>Acari</taxon>
        <taxon>Acariformes</taxon>
        <taxon>Sarcoptiformes</taxon>
        <taxon>Astigmata</taxon>
        <taxon>Psoroptidia</taxon>
        <taxon>Analgoidea</taxon>
        <taxon>Pyroglyphidae</taxon>
        <taxon>Pyroglyphinae</taxon>
        <taxon>Euroglyphus</taxon>
    </lineage>
</organism>
<dbReference type="GO" id="GO:0046872">
    <property type="term" value="F:metal ion binding"/>
    <property type="evidence" value="ECO:0007669"/>
    <property type="project" value="UniProtKB-KW"/>
</dbReference>
<proteinExistence type="predicted"/>